<evidence type="ECO:0000313" key="2">
    <source>
        <dbReference type="EMBL" id="TRO80270.1"/>
    </source>
</evidence>
<dbReference type="Proteomes" id="UP000317155">
    <property type="component" value="Unassembled WGS sequence"/>
</dbReference>
<dbReference type="InterPro" id="IPR027417">
    <property type="entry name" value="P-loop_NTPase"/>
</dbReference>
<protein>
    <submittedName>
        <fullName evidence="2">AAA family ATPase</fullName>
    </submittedName>
</protein>
<feature type="domain" description="Protein CR006 P-loop" evidence="1">
    <location>
        <begin position="141"/>
        <end position="349"/>
    </location>
</feature>
<dbReference type="RefSeq" id="WP_092058474.1">
    <property type="nucleotide sequence ID" value="NZ_FOJJ01000040.1"/>
</dbReference>
<evidence type="ECO:0000313" key="3">
    <source>
        <dbReference type="Proteomes" id="UP000317155"/>
    </source>
</evidence>
<dbReference type="InterPro" id="IPR026866">
    <property type="entry name" value="CR006_AAA"/>
</dbReference>
<gene>
    <name evidence="2" type="ORF">FL622_11595</name>
</gene>
<name>A0A550JAJ1_9BACT</name>
<dbReference type="SUPFAM" id="SSF52540">
    <property type="entry name" value="P-loop containing nucleoside triphosphate hydrolases"/>
    <property type="match status" value="1"/>
</dbReference>
<dbReference type="OrthoDB" id="9795565at2"/>
<evidence type="ECO:0000259" key="1">
    <source>
        <dbReference type="Pfam" id="PF13166"/>
    </source>
</evidence>
<keyword evidence="3" id="KW-1185">Reference proteome</keyword>
<dbReference type="Pfam" id="PF13166">
    <property type="entry name" value="AAA_13"/>
    <property type="match status" value="1"/>
</dbReference>
<sequence length="374" mass="43658">MTVSQDFDDLPALAASLRNELESKKFILLYAYNGTGKTRLSMAFKDIGKQGDARDTLYFNAFTEDLFTWDNDLDGDSARVLKMNAASRFFAGLETLEMETRIRPFLHRYADFDFSIDYNDWTIRFSCDVHAGETTQTFENIKVSRGEENLFIWCFFLAIVQLAMDGAEAYQWVKYIYIDDPISSLDEHNAIAVGNHLTQFLKRKDHSIKTVISSHHTLFFNVLWNELREIDRKKFAPHFLSHTRKTGQYHLSYTGDTPFFHHLTLLQEIWRAKESGEIYTHHFNALRSLLEKSSIFHGHKKFTVCIKQQDDDPDDTLYGRLVNILSHGNYSFYDPVEMLPENKEHFEKILADFLEFYPFNPELTPETQEQVTTS</sequence>
<accession>A0A550JAJ1</accession>
<dbReference type="AlphaFoldDB" id="A0A550JAJ1"/>
<proteinExistence type="predicted"/>
<reference evidence="2 3" key="1">
    <citation type="submission" date="2019-07" db="EMBL/GenBank/DDBJ databases">
        <title>Insights of Desulfuromonas acetexigens electromicrobiology.</title>
        <authorList>
            <person name="Katuri K."/>
            <person name="Sapireddy V."/>
            <person name="Shaw D.R."/>
            <person name="Saikaly P."/>
        </authorList>
    </citation>
    <scope>NUCLEOTIDE SEQUENCE [LARGE SCALE GENOMIC DNA]</scope>
    <source>
        <strain evidence="2 3">2873</strain>
    </source>
</reference>
<dbReference type="EMBL" id="VJVV01000008">
    <property type="protein sequence ID" value="TRO80270.1"/>
    <property type="molecule type" value="Genomic_DNA"/>
</dbReference>
<organism evidence="2 3">
    <name type="scientific">Trichloromonas acetexigens</name>
    <dbReference type="NCBI Taxonomy" id="38815"/>
    <lineage>
        <taxon>Bacteria</taxon>
        <taxon>Pseudomonadati</taxon>
        <taxon>Thermodesulfobacteriota</taxon>
        <taxon>Desulfuromonadia</taxon>
        <taxon>Desulfuromonadales</taxon>
        <taxon>Trichloromonadaceae</taxon>
        <taxon>Trichloromonas</taxon>
    </lineage>
</organism>
<comment type="caution">
    <text evidence="2">The sequence shown here is derived from an EMBL/GenBank/DDBJ whole genome shotgun (WGS) entry which is preliminary data.</text>
</comment>